<gene>
    <name evidence="2" type="ORF">LSALG_LOCUS31371</name>
</gene>
<feature type="region of interest" description="Disordered" evidence="1">
    <location>
        <begin position="204"/>
        <end position="225"/>
    </location>
</feature>
<evidence type="ECO:0000313" key="3">
    <source>
        <dbReference type="Proteomes" id="UP001177003"/>
    </source>
</evidence>
<protein>
    <recommendedName>
        <fullName evidence="4">DUF4283 domain-containing protein</fullName>
    </recommendedName>
</protein>
<evidence type="ECO:0000256" key="1">
    <source>
        <dbReference type="SAM" id="MobiDB-lite"/>
    </source>
</evidence>
<name>A0AA36EDM8_LACSI</name>
<dbReference type="AlphaFoldDB" id="A0AA36EDM8"/>
<keyword evidence="3" id="KW-1185">Reference proteome</keyword>
<dbReference type="Proteomes" id="UP001177003">
    <property type="component" value="Chromosome 7"/>
</dbReference>
<accession>A0AA36EDM8</accession>
<evidence type="ECO:0000313" key="2">
    <source>
        <dbReference type="EMBL" id="CAI9292288.1"/>
    </source>
</evidence>
<reference evidence="2" key="1">
    <citation type="submission" date="2023-04" db="EMBL/GenBank/DDBJ databases">
        <authorList>
            <person name="Vijverberg K."/>
            <person name="Xiong W."/>
            <person name="Schranz E."/>
        </authorList>
    </citation>
    <scope>NUCLEOTIDE SEQUENCE</scope>
</reference>
<feature type="region of interest" description="Disordered" evidence="1">
    <location>
        <begin position="154"/>
        <end position="189"/>
    </location>
</feature>
<proteinExistence type="predicted"/>
<evidence type="ECO:0008006" key="4">
    <source>
        <dbReference type="Google" id="ProtNLM"/>
    </source>
</evidence>
<organism evidence="2 3">
    <name type="scientific">Lactuca saligna</name>
    <name type="common">Willowleaf lettuce</name>
    <dbReference type="NCBI Taxonomy" id="75948"/>
    <lineage>
        <taxon>Eukaryota</taxon>
        <taxon>Viridiplantae</taxon>
        <taxon>Streptophyta</taxon>
        <taxon>Embryophyta</taxon>
        <taxon>Tracheophyta</taxon>
        <taxon>Spermatophyta</taxon>
        <taxon>Magnoliopsida</taxon>
        <taxon>eudicotyledons</taxon>
        <taxon>Gunneridae</taxon>
        <taxon>Pentapetalae</taxon>
        <taxon>asterids</taxon>
        <taxon>campanulids</taxon>
        <taxon>Asterales</taxon>
        <taxon>Asteraceae</taxon>
        <taxon>Cichorioideae</taxon>
        <taxon>Cichorieae</taxon>
        <taxon>Lactucinae</taxon>
        <taxon>Lactuca</taxon>
    </lineage>
</organism>
<dbReference type="EMBL" id="OX465083">
    <property type="protein sequence ID" value="CAI9292288.1"/>
    <property type="molecule type" value="Genomic_DNA"/>
</dbReference>
<sequence length="225" mass="24774">MIGLPCCAWNDDVVSKVARMWGDVCFLDDDVDAPLAIKRACIKTSKLDLIHETVKLVAQGIEYDVVVREISNWGSNILEEWEVGLDIPDLSDEEEPKDFFGEDTCDIQKNCQEGNSNEEVADSLNVDNTPYLGDRGAGFVDRKGRFFQTSGRKKKALESLSQSPTDEEIRQGGVVGGEASESLSQSPRFQHEKLHENFNLNASALRSSGSHGSSKLLNKKVPVGV</sequence>